<evidence type="ECO:0000313" key="2">
    <source>
        <dbReference type="EMBL" id="SDJ48371.1"/>
    </source>
</evidence>
<dbReference type="PROSITE" id="PS51186">
    <property type="entry name" value="GNAT"/>
    <property type="match status" value="1"/>
</dbReference>
<gene>
    <name evidence="2" type="ORF">SAMN05428953_106269</name>
</gene>
<keyword evidence="2" id="KW-0808">Transferase</keyword>
<protein>
    <submittedName>
        <fullName evidence="2">Acetyltransferase (GNAT) domain-containing protein</fullName>
    </submittedName>
</protein>
<dbReference type="Proteomes" id="UP000198894">
    <property type="component" value="Unassembled WGS sequence"/>
</dbReference>
<dbReference type="InterPro" id="IPR016181">
    <property type="entry name" value="Acyl_CoA_acyltransferase"/>
</dbReference>
<organism evidence="2 3">
    <name type="scientific">Mesorhizobium muleiense</name>
    <dbReference type="NCBI Taxonomy" id="1004279"/>
    <lineage>
        <taxon>Bacteria</taxon>
        <taxon>Pseudomonadati</taxon>
        <taxon>Pseudomonadota</taxon>
        <taxon>Alphaproteobacteria</taxon>
        <taxon>Hyphomicrobiales</taxon>
        <taxon>Phyllobacteriaceae</taxon>
        <taxon>Mesorhizobium</taxon>
    </lineage>
</organism>
<accession>A0A1G8U3P8</accession>
<dbReference type="Gene3D" id="3.40.630.90">
    <property type="match status" value="1"/>
</dbReference>
<keyword evidence="3" id="KW-1185">Reference proteome</keyword>
<dbReference type="AlphaFoldDB" id="A0A1G8U3P8"/>
<feature type="domain" description="N-acetyltransferase" evidence="1">
    <location>
        <begin position="12"/>
        <end position="147"/>
    </location>
</feature>
<sequence>MQRSVRLKSFELVARDINDVDVDLLHALSISVRWPHRPKDWDLLRRAGHGIVAVDGIGRVFGSAMWFPQGDDFATIGLVITTPRAQAQGGGRWLMDQVLEQCGDRNLALNATHAAYPLYVSLGFTNEAIVYMRQGEIPQKLPPMPAPDGELSDLPSGRLREITELDARAFGTNRARLLALLSEDASIATLSRGGEVVGYSMCREFGRGHVIGPTIARNDQDAVHLTAVHLKKLAGRFARVDTREKDGVFAEFLQQSGLGIAETVTTMSKGRRFLNRESNGPWVYGLASHAWS</sequence>
<dbReference type="RefSeq" id="WP_091593951.1">
    <property type="nucleotide sequence ID" value="NZ_FNEE01000006.1"/>
</dbReference>
<dbReference type="SUPFAM" id="SSF55729">
    <property type="entry name" value="Acyl-CoA N-acyltransferases (Nat)"/>
    <property type="match status" value="1"/>
</dbReference>
<name>A0A1G8U3P8_9HYPH</name>
<evidence type="ECO:0000259" key="1">
    <source>
        <dbReference type="PROSITE" id="PS51186"/>
    </source>
</evidence>
<dbReference type="Gene3D" id="3.40.630.30">
    <property type="match status" value="1"/>
</dbReference>
<dbReference type="PANTHER" id="PTHR47237:SF2">
    <property type="entry name" value="BLL4206 PROTEIN"/>
    <property type="match status" value="1"/>
</dbReference>
<dbReference type="Pfam" id="PF00583">
    <property type="entry name" value="Acetyltransf_1"/>
    <property type="match status" value="1"/>
</dbReference>
<dbReference type="Pfam" id="PF18014">
    <property type="entry name" value="Acetyltransf_18"/>
    <property type="match status" value="1"/>
</dbReference>
<dbReference type="EMBL" id="FNEE01000006">
    <property type="protein sequence ID" value="SDJ48371.1"/>
    <property type="molecule type" value="Genomic_DNA"/>
</dbReference>
<dbReference type="InterPro" id="IPR052729">
    <property type="entry name" value="Acyl/Acetyltrans_Enzymes"/>
</dbReference>
<dbReference type="InterPro" id="IPR000182">
    <property type="entry name" value="GNAT_dom"/>
</dbReference>
<dbReference type="InterPro" id="IPR041496">
    <property type="entry name" value="YitH/HolE_GNAT"/>
</dbReference>
<proteinExistence type="predicted"/>
<dbReference type="PANTHER" id="PTHR47237">
    <property type="entry name" value="SLL0310 PROTEIN"/>
    <property type="match status" value="1"/>
</dbReference>
<reference evidence="3" key="1">
    <citation type="submission" date="2016-10" db="EMBL/GenBank/DDBJ databases">
        <authorList>
            <person name="Varghese N."/>
            <person name="Submissions S."/>
        </authorList>
    </citation>
    <scope>NUCLEOTIDE SEQUENCE [LARGE SCALE GENOMIC DNA]</scope>
    <source>
        <strain evidence="3">CGMCC 1.11022</strain>
    </source>
</reference>
<dbReference type="GO" id="GO:0016747">
    <property type="term" value="F:acyltransferase activity, transferring groups other than amino-acyl groups"/>
    <property type="evidence" value="ECO:0007669"/>
    <property type="project" value="InterPro"/>
</dbReference>
<evidence type="ECO:0000313" key="3">
    <source>
        <dbReference type="Proteomes" id="UP000198894"/>
    </source>
</evidence>